<evidence type="ECO:0000256" key="2">
    <source>
        <dbReference type="PROSITE-ProRule" id="PRU00192"/>
    </source>
</evidence>
<evidence type="ECO:0000259" key="5">
    <source>
        <dbReference type="PROSITE" id="PS50002"/>
    </source>
</evidence>
<dbReference type="InterPro" id="IPR029071">
    <property type="entry name" value="Ubiquitin-like_domsf"/>
</dbReference>
<dbReference type="Pfam" id="PF00018">
    <property type="entry name" value="SH3_1"/>
    <property type="match status" value="2"/>
</dbReference>
<dbReference type="Gene3D" id="1.10.150.50">
    <property type="entry name" value="Transcription Factor, Ets-1"/>
    <property type="match status" value="1"/>
</dbReference>
<feature type="region of interest" description="Disordered" evidence="4">
    <location>
        <begin position="639"/>
        <end position="667"/>
    </location>
</feature>
<dbReference type="InterPro" id="IPR036028">
    <property type="entry name" value="SH3-like_dom_sf"/>
</dbReference>
<evidence type="ECO:0008006" key="10">
    <source>
        <dbReference type="Google" id="ProtNLM"/>
    </source>
</evidence>
<feature type="compositionally biased region" description="Polar residues" evidence="4">
    <location>
        <begin position="341"/>
        <end position="361"/>
    </location>
</feature>
<gene>
    <name evidence="8" type="ORF">SCHPADRAFT_919265</name>
</gene>
<reference evidence="8 9" key="1">
    <citation type="submission" date="2015-04" db="EMBL/GenBank/DDBJ databases">
        <title>Complete genome sequence of Schizopora paradoxa KUC8140, a cosmopolitan wood degrader in East Asia.</title>
        <authorList>
            <consortium name="DOE Joint Genome Institute"/>
            <person name="Min B."/>
            <person name="Park H."/>
            <person name="Jang Y."/>
            <person name="Kim J.-J."/>
            <person name="Kim K.H."/>
            <person name="Pangilinan J."/>
            <person name="Lipzen A."/>
            <person name="Riley R."/>
            <person name="Grigoriev I.V."/>
            <person name="Spatafora J.W."/>
            <person name="Choi I.-G."/>
        </authorList>
    </citation>
    <scope>NUCLEOTIDE SEQUENCE [LARGE SCALE GENOMIC DNA]</scope>
    <source>
        <strain evidence="8 9">KUC8140</strain>
    </source>
</reference>
<dbReference type="PANTHER" id="PTHR12573:SF4">
    <property type="entry name" value="AT09986P-RELATED"/>
    <property type="match status" value="1"/>
</dbReference>
<dbReference type="CDD" id="cd00174">
    <property type="entry name" value="SH3"/>
    <property type="match status" value="2"/>
</dbReference>
<feature type="coiled-coil region" evidence="3">
    <location>
        <begin position="102"/>
        <end position="129"/>
    </location>
</feature>
<dbReference type="PROSITE" id="PS50200">
    <property type="entry name" value="RA"/>
    <property type="match status" value="1"/>
</dbReference>
<feature type="domain" description="SH3" evidence="5">
    <location>
        <begin position="433"/>
        <end position="502"/>
    </location>
</feature>
<dbReference type="Gene3D" id="2.30.30.40">
    <property type="entry name" value="SH3 Domains"/>
    <property type="match status" value="2"/>
</dbReference>
<dbReference type="InterPro" id="IPR001452">
    <property type="entry name" value="SH3_domain"/>
</dbReference>
<feature type="compositionally biased region" description="Polar residues" evidence="4">
    <location>
        <begin position="166"/>
        <end position="175"/>
    </location>
</feature>
<name>A0A0H2S8N0_9AGAM</name>
<evidence type="ECO:0000259" key="7">
    <source>
        <dbReference type="PROSITE" id="PS50200"/>
    </source>
</evidence>
<dbReference type="InParanoid" id="A0A0H2S8N0"/>
<dbReference type="OrthoDB" id="8883818at2759"/>
<feature type="compositionally biased region" description="Polar residues" evidence="4">
    <location>
        <begin position="217"/>
        <end position="230"/>
    </location>
</feature>
<dbReference type="PROSITE" id="PS50105">
    <property type="entry name" value="SAM_DOMAIN"/>
    <property type="match status" value="1"/>
</dbReference>
<feature type="domain" description="SAM" evidence="6">
    <location>
        <begin position="14"/>
        <end position="77"/>
    </location>
</feature>
<dbReference type="SMART" id="SM00454">
    <property type="entry name" value="SAM"/>
    <property type="match status" value="1"/>
</dbReference>
<organism evidence="8 9">
    <name type="scientific">Schizopora paradoxa</name>
    <dbReference type="NCBI Taxonomy" id="27342"/>
    <lineage>
        <taxon>Eukaryota</taxon>
        <taxon>Fungi</taxon>
        <taxon>Dikarya</taxon>
        <taxon>Basidiomycota</taxon>
        <taxon>Agaricomycotina</taxon>
        <taxon>Agaricomycetes</taxon>
        <taxon>Hymenochaetales</taxon>
        <taxon>Schizoporaceae</taxon>
        <taxon>Schizopora</taxon>
    </lineage>
</organism>
<dbReference type="PROSITE" id="PS50002">
    <property type="entry name" value="SH3"/>
    <property type="match status" value="2"/>
</dbReference>
<dbReference type="GO" id="GO:0007165">
    <property type="term" value="P:signal transduction"/>
    <property type="evidence" value="ECO:0007669"/>
    <property type="project" value="InterPro"/>
</dbReference>
<dbReference type="SMART" id="SM00314">
    <property type="entry name" value="RA"/>
    <property type="match status" value="1"/>
</dbReference>
<dbReference type="Pfam" id="PF07647">
    <property type="entry name" value="SAM_2"/>
    <property type="match status" value="1"/>
</dbReference>
<keyword evidence="3" id="KW-0175">Coiled coil</keyword>
<dbReference type="EMBL" id="KQ085899">
    <property type="protein sequence ID" value="KLO17983.1"/>
    <property type="molecule type" value="Genomic_DNA"/>
</dbReference>
<evidence type="ECO:0000256" key="1">
    <source>
        <dbReference type="ARBA" id="ARBA00022443"/>
    </source>
</evidence>
<evidence type="ECO:0000256" key="4">
    <source>
        <dbReference type="SAM" id="MobiDB-lite"/>
    </source>
</evidence>
<feature type="region of interest" description="Disordered" evidence="4">
    <location>
        <begin position="331"/>
        <end position="420"/>
    </location>
</feature>
<feature type="region of interest" description="Disordered" evidence="4">
    <location>
        <begin position="130"/>
        <end position="245"/>
    </location>
</feature>
<dbReference type="InterPro" id="IPR013761">
    <property type="entry name" value="SAM/pointed_sf"/>
</dbReference>
<sequence length="667" mass="72867">MDSSLETATTILDWDEGEVQSWLASIGFPHYEANIQEHHVTGDVLALLDSESLKEVGVTSVGQRLSILHAVYQVKLAQGIPIGQDDYVPPSEQDEPEEPLTLGRLSELLRAQEDRLRALEEDNRRLLDLIDDGSRSSGSRMDGDRPLRKQPSFHWQFKQPARSPTKPETLQTESPHPSPNRMVYDISRPQTVVPPQPSSNDRQEIHRTQGASVAASPDSSIVLANNTNRQQPPPRSDSANLNTSSDNLKSFKVSLEDPAWKVLPAALKKYKINNDDWQNYAMFICYGSIERCLSYDDKPLLLFQKLKDAKKNPVFMLKHIKDIRSPIAVAAQKHAQRKAAENSSTATKPSLGHNRTLSQRPSKLHVGGTPPISTASNGGAWPAPDILSPSTEAKDKMDEMGSSSHSRVVQGGPAMDDGTDGSLRSRVEMQIPAEVSYAVAIYPYMAEQEDEFDVVVGDTFVILSRAKGWWVVQRDLSGNGAVDPDMSKQGWVPAGCLLETNVPVAVAIEAANAARVSVNGSPPPSPTMKTPILPLSILSTSFPGVALMDYKKKGDEELDLVKDDFLRVFKRYNHWSYAVKEDGGDRGWVPSWFIGKVQSIGHGVGQVPPTPSVSTANSSTTVALDSDFRYATSDTAGPSFGAHGNQVSPMSSAFPPPSQASSRTMVM</sequence>
<dbReference type="AlphaFoldDB" id="A0A0H2S8N0"/>
<evidence type="ECO:0000313" key="8">
    <source>
        <dbReference type="EMBL" id="KLO17983.1"/>
    </source>
</evidence>
<keyword evidence="1 2" id="KW-0728">SH3 domain</keyword>
<dbReference type="CDD" id="cd01786">
    <property type="entry name" value="RA_STE50"/>
    <property type="match status" value="1"/>
</dbReference>
<feature type="domain" description="Ras-associating" evidence="7">
    <location>
        <begin position="249"/>
        <end position="322"/>
    </location>
</feature>
<dbReference type="SUPFAM" id="SSF47769">
    <property type="entry name" value="SAM/Pointed domain"/>
    <property type="match status" value="1"/>
</dbReference>
<evidence type="ECO:0000256" key="3">
    <source>
        <dbReference type="SAM" id="Coils"/>
    </source>
</evidence>
<accession>A0A0H2S8N0</accession>
<dbReference type="Pfam" id="PF00788">
    <property type="entry name" value="RA"/>
    <property type="match status" value="1"/>
</dbReference>
<dbReference type="STRING" id="27342.A0A0H2S8N0"/>
<dbReference type="InterPro" id="IPR000159">
    <property type="entry name" value="RA_dom"/>
</dbReference>
<evidence type="ECO:0000259" key="6">
    <source>
        <dbReference type="PROSITE" id="PS50105"/>
    </source>
</evidence>
<dbReference type="SUPFAM" id="SSF50044">
    <property type="entry name" value="SH3-domain"/>
    <property type="match status" value="2"/>
</dbReference>
<keyword evidence="9" id="KW-1185">Reference proteome</keyword>
<dbReference type="Proteomes" id="UP000053477">
    <property type="component" value="Unassembled WGS sequence"/>
</dbReference>
<dbReference type="SMART" id="SM00326">
    <property type="entry name" value="SH3"/>
    <property type="match status" value="2"/>
</dbReference>
<feature type="domain" description="SH3" evidence="5">
    <location>
        <begin position="539"/>
        <end position="599"/>
    </location>
</feature>
<protein>
    <recommendedName>
        <fullName evidence="10">RA-domain-containing protein</fullName>
    </recommendedName>
</protein>
<dbReference type="Gene3D" id="3.10.20.90">
    <property type="entry name" value="Phosphatidylinositol 3-kinase Catalytic Subunit, Chain A, domain 1"/>
    <property type="match status" value="1"/>
</dbReference>
<dbReference type="PANTHER" id="PTHR12573">
    <property type="entry name" value="AT09986P-RELATED"/>
    <property type="match status" value="1"/>
</dbReference>
<dbReference type="InterPro" id="IPR001660">
    <property type="entry name" value="SAM"/>
</dbReference>
<proteinExistence type="predicted"/>
<evidence type="ECO:0000313" key="9">
    <source>
        <dbReference type="Proteomes" id="UP000053477"/>
    </source>
</evidence>
<dbReference type="SUPFAM" id="SSF54236">
    <property type="entry name" value="Ubiquitin-like"/>
    <property type="match status" value="1"/>
</dbReference>